<dbReference type="RefSeq" id="WP_052604399.1">
    <property type="nucleotide sequence ID" value="NZ_JXYS01000015.1"/>
</dbReference>
<dbReference type="STRING" id="1280514.AXFE_06120"/>
<name>A0A0D8HKU7_9ACTN</name>
<protein>
    <submittedName>
        <fullName evidence="1">Uncharacterized protein</fullName>
    </submittedName>
</protein>
<gene>
    <name evidence="1" type="ORF">AXFE_06120</name>
</gene>
<keyword evidence="2" id="KW-1185">Reference proteome</keyword>
<sequence length="77" mass="8736">MPPLPKSAAFSFRTVGSICERVVAEVLDPNRLENLFLVAADEISYRKHPNYLTRVTNYETGLTAYVHSGWLPLRTLE</sequence>
<dbReference type="AlphaFoldDB" id="A0A0D8HKU7"/>
<accession>A0A0D8HKU7</accession>
<organism evidence="1 2">
    <name type="scientific">Acidithrix ferrooxidans</name>
    <dbReference type="NCBI Taxonomy" id="1280514"/>
    <lineage>
        <taxon>Bacteria</taxon>
        <taxon>Bacillati</taxon>
        <taxon>Actinomycetota</taxon>
        <taxon>Acidimicrobiia</taxon>
        <taxon>Acidimicrobiales</taxon>
        <taxon>Acidimicrobiaceae</taxon>
        <taxon>Acidithrix</taxon>
    </lineage>
</organism>
<evidence type="ECO:0000313" key="2">
    <source>
        <dbReference type="Proteomes" id="UP000032360"/>
    </source>
</evidence>
<dbReference type="EMBL" id="JXYS01000015">
    <property type="protein sequence ID" value="KJF18484.1"/>
    <property type="molecule type" value="Genomic_DNA"/>
</dbReference>
<evidence type="ECO:0000313" key="1">
    <source>
        <dbReference type="EMBL" id="KJF18484.1"/>
    </source>
</evidence>
<comment type="caution">
    <text evidence="1">The sequence shown here is derived from an EMBL/GenBank/DDBJ whole genome shotgun (WGS) entry which is preliminary data.</text>
</comment>
<reference evidence="1 2" key="1">
    <citation type="submission" date="2015-01" db="EMBL/GenBank/DDBJ databases">
        <title>Draft genome of the acidophilic iron oxidizer Acidithrix ferrooxidans strain Py-F3.</title>
        <authorList>
            <person name="Poehlein A."/>
            <person name="Eisen S."/>
            <person name="Schloemann M."/>
            <person name="Johnson B.D."/>
            <person name="Daniel R."/>
            <person name="Muehling M."/>
        </authorList>
    </citation>
    <scope>NUCLEOTIDE SEQUENCE [LARGE SCALE GENOMIC DNA]</scope>
    <source>
        <strain evidence="1 2">Py-F3</strain>
    </source>
</reference>
<dbReference type="Proteomes" id="UP000032360">
    <property type="component" value="Unassembled WGS sequence"/>
</dbReference>
<proteinExistence type="predicted"/>
<dbReference type="OrthoDB" id="3238779at2"/>